<dbReference type="AlphaFoldDB" id="D7DJ66"/>
<evidence type="ECO:0008006" key="4">
    <source>
        <dbReference type="Google" id="ProtNLM"/>
    </source>
</evidence>
<dbReference type="eggNOG" id="COG3167">
    <property type="taxonomic scope" value="Bacteria"/>
</dbReference>
<dbReference type="KEGG" id="meh:M301_1721"/>
<proteinExistence type="predicted"/>
<dbReference type="InterPro" id="IPR014717">
    <property type="entry name" value="Transl_elong_EF1B/ribsomal_bS6"/>
</dbReference>
<evidence type="ECO:0000313" key="3">
    <source>
        <dbReference type="Proteomes" id="UP000000383"/>
    </source>
</evidence>
<accession>D7DJ66</accession>
<name>D7DJ66_METV0</name>
<dbReference type="STRING" id="666681.M301_1721"/>
<dbReference type="Proteomes" id="UP000000383">
    <property type="component" value="Chromosome"/>
</dbReference>
<keyword evidence="1" id="KW-1133">Transmembrane helix</keyword>
<keyword evidence="1" id="KW-0472">Membrane</keyword>
<gene>
    <name evidence="2" type="ordered locus">M301_1721</name>
</gene>
<keyword evidence="1" id="KW-0812">Transmembrane</keyword>
<feature type="transmembrane region" description="Helical" evidence="1">
    <location>
        <begin position="21"/>
        <end position="44"/>
    </location>
</feature>
<sequence>MKTAAIITQAKWQLFRMLESLSLLSKVGLFFILITSLAYSFTYLPLTHKLASLQQYSTEQHHPIQPKADPDVEVNRYIDTFPSFTTRASKLNELVAIAKQQQLLLNEVTYKTESNLQQPLSHYQVELSVLASYAEIHLFLNTVLKKMPFVAIESLNLNRTSALDEAVEARIQLTFFFKRT</sequence>
<evidence type="ECO:0000313" key="2">
    <source>
        <dbReference type="EMBL" id="ADI30101.1"/>
    </source>
</evidence>
<dbReference type="HOGENOM" id="CLU_1494600_0_0_4"/>
<organism evidence="2 3">
    <name type="scientific">Methylotenera versatilis (strain 301)</name>
    <dbReference type="NCBI Taxonomy" id="666681"/>
    <lineage>
        <taxon>Bacteria</taxon>
        <taxon>Pseudomonadati</taxon>
        <taxon>Pseudomonadota</taxon>
        <taxon>Betaproteobacteria</taxon>
        <taxon>Nitrosomonadales</taxon>
        <taxon>Methylophilaceae</taxon>
        <taxon>Methylotenera</taxon>
    </lineage>
</organism>
<reference evidence="3" key="1">
    <citation type="submission" date="2010-05" db="EMBL/GenBank/DDBJ databases">
        <title>Complete sequence of Methylotenera sp. 301.</title>
        <authorList>
            <person name="Lucas S."/>
            <person name="Copeland A."/>
            <person name="Lapidus A."/>
            <person name="Cheng J.-F."/>
            <person name="Bruce D."/>
            <person name="Goodwin L."/>
            <person name="Pitluck S."/>
            <person name="Clum A."/>
            <person name="Land M."/>
            <person name="Hauser L."/>
            <person name="Kyrpides N."/>
            <person name="Ivanova N."/>
            <person name="Chistoservova L."/>
            <person name="Kalyuzhnaya M."/>
            <person name="Woyke T."/>
        </authorList>
    </citation>
    <scope>NUCLEOTIDE SEQUENCE [LARGE SCALE GENOMIC DNA]</scope>
    <source>
        <strain evidence="3">301</strain>
    </source>
</reference>
<dbReference type="RefSeq" id="WP_013148413.1">
    <property type="nucleotide sequence ID" value="NC_014207.1"/>
</dbReference>
<dbReference type="Gene3D" id="3.30.70.60">
    <property type="match status" value="1"/>
</dbReference>
<keyword evidence="3" id="KW-1185">Reference proteome</keyword>
<evidence type="ECO:0000256" key="1">
    <source>
        <dbReference type="SAM" id="Phobius"/>
    </source>
</evidence>
<protein>
    <recommendedName>
        <fullName evidence="4">Transmembrane protein</fullName>
    </recommendedName>
</protein>
<dbReference type="EMBL" id="CP002056">
    <property type="protein sequence ID" value="ADI30101.1"/>
    <property type="molecule type" value="Genomic_DNA"/>
</dbReference>
<reference evidence="2 3" key="2">
    <citation type="journal article" date="2011" name="J. Bacteriol.">
        <title>Genomes of three methylotrophs from a single niche uncover genetic and metabolic divergence of Methylophilaceae.</title>
        <authorList>
            <person name="Lapidus A."/>
            <person name="Clum A."/>
            <person name="Labutti K."/>
            <person name="Kaluzhnaya M.G."/>
            <person name="Lim S."/>
            <person name="Beck D.A."/>
            <person name="Glavina Del Rio T."/>
            <person name="Nolan M."/>
            <person name="Mavromatis K."/>
            <person name="Huntemann M."/>
            <person name="Lucas S."/>
            <person name="Lidstrom M.E."/>
            <person name="Ivanova N."/>
            <person name="Chistoserdova L."/>
        </authorList>
    </citation>
    <scope>NUCLEOTIDE SEQUENCE [LARGE SCALE GENOMIC DNA]</scope>
    <source>
        <strain evidence="2 3">301</strain>
    </source>
</reference>
<dbReference type="OrthoDB" id="9096701at2"/>